<evidence type="ECO:0000313" key="2">
    <source>
        <dbReference type="Proteomes" id="UP000009168"/>
    </source>
</evidence>
<protein>
    <submittedName>
        <fullName evidence="1">Uncharacterized protein</fullName>
    </submittedName>
</protein>
<accession>Q236E9</accession>
<dbReference type="KEGG" id="tet:TTHERM_00091440"/>
<reference evidence="2" key="1">
    <citation type="journal article" date="2006" name="PLoS Biol.">
        <title>Macronuclear genome sequence of the ciliate Tetrahymena thermophila, a model eukaryote.</title>
        <authorList>
            <person name="Eisen J.A."/>
            <person name="Coyne R.S."/>
            <person name="Wu M."/>
            <person name="Wu D."/>
            <person name="Thiagarajan M."/>
            <person name="Wortman J.R."/>
            <person name="Badger J.H."/>
            <person name="Ren Q."/>
            <person name="Amedeo P."/>
            <person name="Jones K.M."/>
            <person name="Tallon L.J."/>
            <person name="Delcher A.L."/>
            <person name="Salzberg S.L."/>
            <person name="Silva J.C."/>
            <person name="Haas B.J."/>
            <person name="Majoros W.H."/>
            <person name="Farzad M."/>
            <person name="Carlton J.M."/>
            <person name="Smith R.K. Jr."/>
            <person name="Garg J."/>
            <person name="Pearlman R.E."/>
            <person name="Karrer K.M."/>
            <person name="Sun L."/>
            <person name="Manning G."/>
            <person name="Elde N.C."/>
            <person name="Turkewitz A.P."/>
            <person name="Asai D.J."/>
            <person name="Wilkes D.E."/>
            <person name="Wang Y."/>
            <person name="Cai H."/>
            <person name="Collins K."/>
            <person name="Stewart B.A."/>
            <person name="Lee S.R."/>
            <person name="Wilamowska K."/>
            <person name="Weinberg Z."/>
            <person name="Ruzzo W.L."/>
            <person name="Wloga D."/>
            <person name="Gaertig J."/>
            <person name="Frankel J."/>
            <person name="Tsao C.-C."/>
            <person name="Gorovsky M.A."/>
            <person name="Keeling P.J."/>
            <person name="Waller R.F."/>
            <person name="Patron N.J."/>
            <person name="Cherry J.M."/>
            <person name="Stover N.A."/>
            <person name="Krieger C.J."/>
            <person name="del Toro C."/>
            <person name="Ryder H.F."/>
            <person name="Williamson S.C."/>
            <person name="Barbeau R.A."/>
            <person name="Hamilton E.P."/>
            <person name="Orias E."/>
        </authorList>
    </citation>
    <scope>NUCLEOTIDE SEQUENCE [LARGE SCALE GENOMIC DNA]</scope>
    <source>
        <strain evidence="2">SB210</strain>
    </source>
</reference>
<organism evidence="1 2">
    <name type="scientific">Tetrahymena thermophila (strain SB210)</name>
    <dbReference type="NCBI Taxonomy" id="312017"/>
    <lineage>
        <taxon>Eukaryota</taxon>
        <taxon>Sar</taxon>
        <taxon>Alveolata</taxon>
        <taxon>Ciliophora</taxon>
        <taxon>Intramacronucleata</taxon>
        <taxon>Oligohymenophorea</taxon>
        <taxon>Hymenostomatida</taxon>
        <taxon>Tetrahymenina</taxon>
        <taxon>Tetrahymenidae</taxon>
        <taxon>Tetrahymena</taxon>
    </lineage>
</organism>
<sequence length="131" mass="16229">MTLDIFQKNQIEQSNKEITFRKMKMYLTQYFIKYYQRMPQNNHTLDIYQKEPLEQRYRQYQGDSLDRYNLKLQPSLHILFHKEQDRLKKNLRIQKIQIKKVKIHQRNKGFDGQKLQIQQIKELEALLIFII</sequence>
<dbReference type="Proteomes" id="UP000009168">
    <property type="component" value="Unassembled WGS sequence"/>
</dbReference>
<dbReference type="RefSeq" id="XP_001012796.2">
    <property type="nucleotide sequence ID" value="XM_001012796.2"/>
</dbReference>
<dbReference type="AlphaFoldDB" id="Q236E9"/>
<gene>
    <name evidence="1" type="ORF">TTHERM_00091440</name>
</gene>
<name>Q236E9_TETTS</name>
<keyword evidence="2" id="KW-1185">Reference proteome</keyword>
<dbReference type="HOGENOM" id="CLU_2390901_0_0_1"/>
<dbReference type="InParanoid" id="Q236E9"/>
<dbReference type="EMBL" id="GG662749">
    <property type="protein sequence ID" value="EAR92551.2"/>
    <property type="molecule type" value="Genomic_DNA"/>
</dbReference>
<proteinExistence type="predicted"/>
<dbReference type="GeneID" id="7841682"/>
<evidence type="ECO:0000313" key="1">
    <source>
        <dbReference type="EMBL" id="EAR92551.2"/>
    </source>
</evidence>